<feature type="binding site" evidence="18">
    <location>
        <position position="393"/>
    </location>
    <ligand>
        <name>acetyl-CoA</name>
        <dbReference type="ChEBI" id="CHEBI:57288"/>
    </ligand>
</feature>
<dbReference type="CDD" id="cd02540">
    <property type="entry name" value="GT2_GlmU_N_bac"/>
    <property type="match status" value="1"/>
</dbReference>
<dbReference type="CDD" id="cd03353">
    <property type="entry name" value="LbH_GlmU_C"/>
    <property type="match status" value="1"/>
</dbReference>
<dbReference type="EC" id="2.3.1.157" evidence="18"/>
<dbReference type="SUPFAM" id="SSF51161">
    <property type="entry name" value="Trimeric LpxA-like enzymes"/>
    <property type="match status" value="1"/>
</dbReference>
<dbReference type="InterPro" id="IPR005882">
    <property type="entry name" value="Bifunctional_GlmU"/>
</dbReference>
<dbReference type="GO" id="GO:0019134">
    <property type="term" value="F:glucosamine-1-phosphate N-acetyltransferase activity"/>
    <property type="evidence" value="ECO:0007669"/>
    <property type="project" value="UniProtKB-UniRule"/>
</dbReference>
<feature type="binding site" evidence="18">
    <location>
        <begin position="6"/>
        <end position="9"/>
    </location>
    <ligand>
        <name>UDP-N-acetyl-alpha-D-glucosamine</name>
        <dbReference type="ChEBI" id="CHEBI:57705"/>
    </ligand>
</feature>
<feature type="binding site" evidence="18">
    <location>
        <position position="364"/>
    </location>
    <ligand>
        <name>UDP-N-acetyl-alpha-D-glucosamine</name>
        <dbReference type="ChEBI" id="CHEBI:57705"/>
    </ligand>
</feature>
<keyword evidence="13 18" id="KW-0012">Acyltransferase</keyword>
<comment type="subunit">
    <text evidence="18">Homotrimer.</text>
</comment>
<feature type="active site" description="Proton acceptor" evidence="18">
    <location>
        <position position="376"/>
    </location>
</feature>
<feature type="region of interest" description="N-acetyltransferase" evidence="18">
    <location>
        <begin position="264"/>
        <end position="506"/>
    </location>
</feature>
<reference evidence="20" key="1">
    <citation type="journal article" date="2017" name="Appl. Environ. Microbiol.">
        <title>Microdiversification of a pelagic Polynucleobacter species is mainly driven by acquisition of genomic islands from a partially interspecific gene pool.</title>
        <authorList>
            <person name="Hoetzinger M."/>
            <person name="Hahn M.W."/>
            <person name="Jezberova J."/>
            <person name="Schmidt J."/>
            <person name="Koll U."/>
        </authorList>
    </citation>
    <scope>NUCLEOTIDE SEQUENCE</scope>
    <source>
        <strain evidence="20">MWH-RechtKol4</strain>
    </source>
</reference>
<evidence type="ECO:0000256" key="14">
    <source>
        <dbReference type="ARBA" id="ARBA00023316"/>
    </source>
</evidence>
<evidence type="ECO:0000256" key="2">
    <source>
        <dbReference type="ARBA" id="ARBA00007707"/>
    </source>
</evidence>
<keyword evidence="11 18" id="KW-0573">Peptidoglycan synthesis</keyword>
<dbReference type="NCBIfam" id="TIGR01173">
    <property type="entry name" value="glmU"/>
    <property type="match status" value="1"/>
</dbReference>
<evidence type="ECO:0000256" key="1">
    <source>
        <dbReference type="ARBA" id="ARBA00004496"/>
    </source>
</evidence>
<keyword evidence="4 18" id="KW-0963">Cytoplasm</keyword>
<dbReference type="GO" id="GO:0006048">
    <property type="term" value="P:UDP-N-acetylglucosamine biosynthetic process"/>
    <property type="evidence" value="ECO:0007669"/>
    <property type="project" value="InterPro"/>
</dbReference>
<feature type="binding site" evidence="18">
    <location>
        <position position="453"/>
    </location>
    <ligand>
        <name>acetyl-CoA</name>
        <dbReference type="ChEBI" id="CHEBI:57288"/>
    </ligand>
</feature>
<gene>
    <name evidence="18" type="primary">glmU</name>
    <name evidence="20" type="ORF">AOC25_11350</name>
</gene>
<dbReference type="GO" id="GO:0000287">
    <property type="term" value="F:magnesium ion binding"/>
    <property type="evidence" value="ECO:0007669"/>
    <property type="project" value="UniProtKB-UniRule"/>
</dbReference>
<dbReference type="SUPFAM" id="SSF53448">
    <property type="entry name" value="Nucleotide-diphospho-sugar transferases"/>
    <property type="match status" value="1"/>
</dbReference>
<keyword evidence="6 18" id="KW-0548">Nucleotidyltransferase</keyword>
<evidence type="ECO:0000256" key="5">
    <source>
        <dbReference type="ARBA" id="ARBA00022679"/>
    </source>
</evidence>
<dbReference type="GO" id="GO:0005737">
    <property type="term" value="C:cytoplasm"/>
    <property type="evidence" value="ECO:0007669"/>
    <property type="project" value="UniProtKB-SubCell"/>
</dbReference>
<evidence type="ECO:0000256" key="10">
    <source>
        <dbReference type="ARBA" id="ARBA00022960"/>
    </source>
</evidence>
<dbReference type="InterPro" id="IPR038009">
    <property type="entry name" value="GlmU_C_LbH"/>
</dbReference>
<name>A0AAC9NHE7_9BURK</name>
<evidence type="ECO:0000256" key="15">
    <source>
        <dbReference type="ARBA" id="ARBA00048247"/>
    </source>
</evidence>
<dbReference type="GO" id="GO:0071555">
    <property type="term" value="P:cell wall organization"/>
    <property type="evidence" value="ECO:0007669"/>
    <property type="project" value="UniProtKB-KW"/>
</dbReference>
<feature type="binding site" evidence="18">
    <location>
        <position position="436"/>
    </location>
    <ligand>
        <name>acetyl-CoA</name>
        <dbReference type="ChEBI" id="CHEBI:57288"/>
    </ligand>
</feature>
<feature type="binding site" evidence="18">
    <location>
        <begin position="88"/>
        <end position="89"/>
    </location>
    <ligand>
        <name>UDP-N-acetyl-alpha-D-glucosamine</name>
        <dbReference type="ChEBI" id="CHEBI:57705"/>
    </ligand>
</feature>
<evidence type="ECO:0000256" key="18">
    <source>
        <dbReference type="HAMAP-Rule" id="MF_01631"/>
    </source>
</evidence>
<feature type="binding site" evidence="18">
    <location>
        <position position="20"/>
    </location>
    <ligand>
        <name>UDP-N-acetyl-alpha-D-glucosamine</name>
        <dbReference type="ChEBI" id="CHEBI:57705"/>
    </ligand>
</feature>
<dbReference type="EC" id="2.7.7.23" evidence="18"/>
<feature type="binding site" evidence="18">
    <location>
        <position position="112"/>
    </location>
    <ligand>
        <name>Mg(2+)</name>
        <dbReference type="ChEBI" id="CHEBI:18420"/>
    </ligand>
</feature>
<comment type="subcellular location">
    <subcellularLocation>
        <location evidence="1 18">Cytoplasm</location>
    </subcellularLocation>
</comment>
<dbReference type="GO" id="GO:0008360">
    <property type="term" value="P:regulation of cell shape"/>
    <property type="evidence" value="ECO:0007669"/>
    <property type="project" value="UniProtKB-KW"/>
</dbReference>
<keyword evidence="9 18" id="KW-0460">Magnesium</keyword>
<comment type="pathway">
    <text evidence="18">Nucleotide-sugar biosynthesis; UDP-N-acetyl-alpha-D-glucosamine biosynthesis; N-acetyl-alpha-D-glucosamine 1-phosphate from alpha-D-glucosamine 6-phosphate (route II): step 2/2.</text>
</comment>
<feature type="binding site" evidence="18">
    <location>
        <position position="167"/>
    </location>
    <ligand>
        <name>UDP-N-acetyl-alpha-D-glucosamine</name>
        <dbReference type="ChEBI" id="CHEBI:57705"/>
    </ligand>
</feature>
<feature type="binding site" evidence="18">
    <location>
        <position position="240"/>
    </location>
    <ligand>
        <name>UDP-N-acetyl-alpha-D-glucosamine</name>
        <dbReference type="ChEBI" id="CHEBI:57705"/>
    </ligand>
</feature>
<evidence type="ECO:0000259" key="19">
    <source>
        <dbReference type="Pfam" id="PF12804"/>
    </source>
</evidence>
<evidence type="ECO:0000256" key="3">
    <source>
        <dbReference type="ARBA" id="ARBA00007947"/>
    </source>
</evidence>
<feature type="binding site" evidence="18">
    <location>
        <position position="240"/>
    </location>
    <ligand>
        <name>Mg(2+)</name>
        <dbReference type="ChEBI" id="CHEBI:18420"/>
    </ligand>
</feature>
<evidence type="ECO:0000256" key="4">
    <source>
        <dbReference type="ARBA" id="ARBA00022490"/>
    </source>
</evidence>
<dbReference type="Gene3D" id="3.90.550.10">
    <property type="entry name" value="Spore Coat Polysaccharide Biosynthesis Protein SpsA, Chain A"/>
    <property type="match status" value="1"/>
</dbReference>
<dbReference type="PANTHER" id="PTHR43584">
    <property type="entry name" value="NUCLEOTIDYL TRANSFERASE"/>
    <property type="match status" value="1"/>
</dbReference>
<dbReference type="GO" id="GO:0000902">
    <property type="term" value="P:cell morphogenesis"/>
    <property type="evidence" value="ECO:0007669"/>
    <property type="project" value="UniProtKB-UniRule"/>
</dbReference>
<dbReference type="InterPro" id="IPR050065">
    <property type="entry name" value="GlmU-like"/>
</dbReference>
<dbReference type="GO" id="GO:0009252">
    <property type="term" value="P:peptidoglycan biosynthetic process"/>
    <property type="evidence" value="ECO:0007669"/>
    <property type="project" value="UniProtKB-UniRule"/>
</dbReference>
<evidence type="ECO:0000313" key="20">
    <source>
        <dbReference type="EMBL" id="APC02170.1"/>
    </source>
</evidence>
<dbReference type="InterPro" id="IPR001451">
    <property type="entry name" value="Hexapep"/>
</dbReference>
<keyword evidence="12 18" id="KW-0511">Multifunctional enzyme</keyword>
<feature type="binding site" evidence="18">
    <location>
        <position position="83"/>
    </location>
    <ligand>
        <name>UDP-N-acetyl-alpha-D-glucosamine</name>
        <dbReference type="ChEBI" id="CHEBI:57705"/>
    </ligand>
</feature>
<accession>A0AAC9NHE7</accession>
<dbReference type="RefSeq" id="WP_071539855.1">
    <property type="nucleotide sequence ID" value="NZ_CP015016.1"/>
</dbReference>
<sequence>MNIVILAAGQGKRMKSALPKVLQTLAGKPLLQHVLNTALALQGPKGKTGPVVVVGHGAADVKTFLLNVSKEDSRFSKVTTALQAEQKGTGHALLQALPKLDVQEPTLVLYGDVPLTSVKTLGKLAKLADGVRGQDSALALLTQNLSNPMGYGRIVRDADGSVKAIVEEKDATPAQQAIEEINTGIMVLPTNSLKKWLKALRSSNAQGEYYLTDVIAMAVKDGVPIRTTQADHEFETIGVNSRDQLASLERTLQLNVADQLMDAGVSLADPARIDVRGILECGTDVVIDVGCIFEGCVTLASGTKVGPYCIIRNSVIGKGVTIHPYSHLDSAKVGDQSVIGPYARLRPGADLSNDVHIGNFVEVKNSKIAANSKANHLAYVGDSIVGSRVNIGAGTITCNYDGVNKHQTIIEDDVFIGSDTQLVAPVRVGRGATLGAGTTLTKDAPANQLTVSRAKQISLQWQRPVKQEKKVATKKAVAKKLAIKKVTNKKSAVKKVAVKKSTKGKK</sequence>
<evidence type="ECO:0000313" key="21">
    <source>
        <dbReference type="Proteomes" id="UP000182060"/>
    </source>
</evidence>
<organism evidence="20 21">
    <name type="scientific">Polynucleobacter asymbioticus</name>
    <dbReference type="NCBI Taxonomy" id="576611"/>
    <lineage>
        <taxon>Bacteria</taxon>
        <taxon>Pseudomonadati</taxon>
        <taxon>Pseudomonadota</taxon>
        <taxon>Betaproteobacteria</taxon>
        <taxon>Burkholderiales</taxon>
        <taxon>Burkholderiaceae</taxon>
        <taxon>Polynucleobacter</taxon>
    </lineage>
</organism>
<dbReference type="AlphaFoldDB" id="A0AAC9NHE7"/>
<feature type="binding site" evidence="18">
    <location>
        <position position="418"/>
    </location>
    <ligand>
        <name>acetyl-CoA</name>
        <dbReference type="ChEBI" id="CHEBI:57288"/>
    </ligand>
</feature>
<feature type="binding site" evidence="18">
    <location>
        <position position="390"/>
    </location>
    <ligand>
        <name>UDP-N-acetyl-alpha-D-glucosamine</name>
        <dbReference type="ChEBI" id="CHEBI:57705"/>
    </ligand>
</feature>
<keyword evidence="10 18" id="KW-0133">Cell shape</keyword>
<evidence type="ECO:0000256" key="11">
    <source>
        <dbReference type="ARBA" id="ARBA00022984"/>
    </source>
</evidence>
<keyword evidence="7 18" id="KW-0479">Metal-binding</keyword>
<evidence type="ECO:0000256" key="17">
    <source>
        <dbReference type="ARBA" id="ARBA00049628"/>
    </source>
</evidence>
<keyword evidence="8 18" id="KW-0677">Repeat</keyword>
<dbReference type="InterPro" id="IPR029044">
    <property type="entry name" value="Nucleotide-diphossugar_trans"/>
</dbReference>
<dbReference type="Pfam" id="PF00132">
    <property type="entry name" value="Hexapep"/>
    <property type="match status" value="2"/>
</dbReference>
<dbReference type="GO" id="GO:0003977">
    <property type="term" value="F:UDP-N-acetylglucosamine diphosphorylase activity"/>
    <property type="evidence" value="ECO:0007669"/>
    <property type="project" value="UniProtKB-UniRule"/>
</dbReference>
<proteinExistence type="inferred from homology"/>
<feature type="region of interest" description="Linker" evidence="18">
    <location>
        <begin position="243"/>
        <end position="263"/>
    </location>
</feature>
<evidence type="ECO:0000256" key="8">
    <source>
        <dbReference type="ARBA" id="ARBA00022737"/>
    </source>
</evidence>
<feature type="binding site" evidence="18">
    <location>
        <begin position="110"/>
        <end position="112"/>
    </location>
    <ligand>
        <name>UDP-N-acetyl-alpha-D-glucosamine</name>
        <dbReference type="ChEBI" id="CHEBI:57705"/>
    </ligand>
</feature>
<feature type="binding site" evidence="18">
    <location>
        <position position="346"/>
    </location>
    <ligand>
        <name>UDP-N-acetyl-alpha-D-glucosamine</name>
        <dbReference type="ChEBI" id="CHEBI:57705"/>
    </ligand>
</feature>
<comment type="pathway">
    <text evidence="18">Nucleotide-sugar biosynthesis; UDP-N-acetyl-alpha-D-glucosamine biosynthesis; UDP-N-acetyl-alpha-D-glucosamine from N-acetyl-alpha-D-glucosamine 1-phosphate: step 1/1.</text>
</comment>
<evidence type="ECO:0000256" key="7">
    <source>
        <dbReference type="ARBA" id="ARBA00022723"/>
    </source>
</evidence>
<dbReference type="Proteomes" id="UP000182060">
    <property type="component" value="Chromosome"/>
</dbReference>
<dbReference type="InterPro" id="IPR011004">
    <property type="entry name" value="Trimer_LpxA-like_sf"/>
</dbReference>
<feature type="region of interest" description="Pyrophosphorylase" evidence="18">
    <location>
        <begin position="1"/>
        <end position="242"/>
    </location>
</feature>
<dbReference type="EMBL" id="CP015017">
    <property type="protein sequence ID" value="APC02170.1"/>
    <property type="molecule type" value="Genomic_DNA"/>
</dbReference>
<feature type="binding site" evidence="18">
    <location>
        <position position="379"/>
    </location>
    <ligand>
        <name>UDP-N-acetyl-alpha-D-glucosamine</name>
        <dbReference type="ChEBI" id="CHEBI:57705"/>
    </ligand>
</feature>
<comment type="pathway">
    <text evidence="18">Bacterial outer membrane biogenesis; LPS lipid A biosynthesis.</text>
</comment>
<feature type="domain" description="MobA-like NTP transferase" evidence="19">
    <location>
        <begin position="4"/>
        <end position="135"/>
    </location>
</feature>
<protein>
    <recommendedName>
        <fullName evidence="18">Bifunctional protein GlmU</fullName>
    </recommendedName>
    <domain>
        <recommendedName>
            <fullName evidence="18">UDP-N-acetylglucosamine pyrophosphorylase</fullName>
            <ecNumber evidence="18">2.7.7.23</ecNumber>
        </recommendedName>
        <alternativeName>
            <fullName evidence="18">N-acetylglucosamine-1-phosphate uridyltransferase</fullName>
        </alternativeName>
    </domain>
    <domain>
        <recommendedName>
            <fullName evidence="18">Glucosamine-1-phosphate N-acetyltransferase</fullName>
            <ecNumber evidence="18">2.3.1.157</ecNumber>
        </recommendedName>
    </domain>
</protein>
<dbReference type="Gene3D" id="2.160.10.10">
    <property type="entry name" value="Hexapeptide repeat proteins"/>
    <property type="match status" value="1"/>
</dbReference>
<dbReference type="GO" id="GO:0016020">
    <property type="term" value="C:membrane"/>
    <property type="evidence" value="ECO:0007669"/>
    <property type="project" value="GOC"/>
</dbReference>
<evidence type="ECO:0000256" key="6">
    <source>
        <dbReference type="ARBA" id="ARBA00022695"/>
    </source>
</evidence>
<comment type="function">
    <text evidence="17 18">Catalyzes the last two sequential reactions in the de novo biosynthetic pathway for UDP-N-acetylglucosamine (UDP-GlcNAc). The C-terminal domain catalyzes the transfer of acetyl group from acetyl coenzyme A to glucosamine-1-phosphate (GlcN-1-P) to produce N-acetylglucosamine-1-phosphate (GlcNAc-1-P), which is converted into UDP-GlcNAc by the transfer of uridine 5-monophosphate (from uridine 5-triphosphate), a reaction catalyzed by the N-terminal domain.</text>
</comment>
<feature type="binding site" evidence="18">
    <location>
        <position position="152"/>
    </location>
    <ligand>
        <name>UDP-N-acetyl-alpha-D-glucosamine</name>
        <dbReference type="ChEBI" id="CHEBI:57705"/>
    </ligand>
</feature>
<comment type="catalytic activity">
    <reaction evidence="16 18">
        <text>N-acetyl-alpha-D-glucosamine 1-phosphate + UTP + H(+) = UDP-N-acetyl-alpha-D-glucosamine + diphosphate</text>
        <dbReference type="Rhea" id="RHEA:13509"/>
        <dbReference type="ChEBI" id="CHEBI:15378"/>
        <dbReference type="ChEBI" id="CHEBI:33019"/>
        <dbReference type="ChEBI" id="CHEBI:46398"/>
        <dbReference type="ChEBI" id="CHEBI:57705"/>
        <dbReference type="ChEBI" id="CHEBI:57776"/>
        <dbReference type="EC" id="2.7.7.23"/>
    </reaction>
</comment>
<feature type="binding site" evidence="18">
    <location>
        <begin position="399"/>
        <end position="400"/>
    </location>
    <ligand>
        <name>acetyl-CoA</name>
        <dbReference type="ChEBI" id="CHEBI:57288"/>
    </ligand>
</feature>
<dbReference type="HAMAP" id="MF_01631">
    <property type="entry name" value="GlmU"/>
    <property type="match status" value="1"/>
</dbReference>
<feature type="binding site" evidence="18">
    <location>
        <position position="182"/>
    </location>
    <ligand>
        <name>UDP-N-acetyl-alpha-D-glucosamine</name>
        <dbReference type="ChEBI" id="CHEBI:57705"/>
    </ligand>
</feature>
<comment type="catalytic activity">
    <reaction evidence="15 18">
        <text>alpha-D-glucosamine 1-phosphate + acetyl-CoA = N-acetyl-alpha-D-glucosamine 1-phosphate + CoA + H(+)</text>
        <dbReference type="Rhea" id="RHEA:13725"/>
        <dbReference type="ChEBI" id="CHEBI:15378"/>
        <dbReference type="ChEBI" id="CHEBI:57287"/>
        <dbReference type="ChEBI" id="CHEBI:57288"/>
        <dbReference type="ChEBI" id="CHEBI:57776"/>
        <dbReference type="ChEBI" id="CHEBI:58516"/>
        <dbReference type="EC" id="2.3.1.157"/>
    </reaction>
</comment>
<evidence type="ECO:0000256" key="12">
    <source>
        <dbReference type="ARBA" id="ARBA00023268"/>
    </source>
</evidence>
<dbReference type="PANTHER" id="PTHR43584:SF3">
    <property type="entry name" value="BIFUNCTIONAL PROTEIN GLMU"/>
    <property type="match status" value="1"/>
</dbReference>
<dbReference type="Pfam" id="PF12804">
    <property type="entry name" value="NTP_transf_3"/>
    <property type="match status" value="1"/>
</dbReference>
<comment type="similarity">
    <text evidence="3 18">In the N-terminal section; belongs to the N-acetylglucosamine-1-phosphate uridyltransferase family.</text>
</comment>
<evidence type="ECO:0000256" key="13">
    <source>
        <dbReference type="ARBA" id="ARBA00023315"/>
    </source>
</evidence>
<evidence type="ECO:0000256" key="16">
    <source>
        <dbReference type="ARBA" id="ARBA00048493"/>
    </source>
</evidence>
<comment type="cofactor">
    <cofactor evidence="18">
        <name>Mg(2+)</name>
        <dbReference type="ChEBI" id="CHEBI:18420"/>
    </cofactor>
    <text evidence="18">Binds 1 Mg(2+) ion per subunit.</text>
</comment>
<dbReference type="InterPro" id="IPR025877">
    <property type="entry name" value="MobA-like_NTP_Trfase"/>
</dbReference>
<comment type="similarity">
    <text evidence="2 18">In the C-terminal section; belongs to the transferase hexapeptide repeat family.</text>
</comment>
<evidence type="ECO:0000256" key="9">
    <source>
        <dbReference type="ARBA" id="ARBA00022842"/>
    </source>
</evidence>
<keyword evidence="5 18" id="KW-0808">Transferase</keyword>
<dbReference type="GO" id="GO:0009245">
    <property type="term" value="P:lipid A biosynthetic process"/>
    <property type="evidence" value="ECO:0007669"/>
    <property type="project" value="UniProtKB-UniRule"/>
</dbReference>
<keyword evidence="14 18" id="KW-0961">Cell wall biogenesis/degradation</keyword>